<feature type="zinc finger region" description="C3H1-type" evidence="5">
    <location>
        <begin position="800"/>
        <end position="828"/>
    </location>
</feature>
<evidence type="ECO:0000256" key="4">
    <source>
        <dbReference type="PROSITE-ProRule" id="PRU00339"/>
    </source>
</evidence>
<evidence type="ECO:0000256" key="5">
    <source>
        <dbReference type="PROSITE-ProRule" id="PRU00723"/>
    </source>
</evidence>
<dbReference type="InterPro" id="IPR039691">
    <property type="entry name" value="ZC3H7A/B"/>
</dbReference>
<feature type="domain" description="C3H1-type" evidence="7">
    <location>
        <begin position="800"/>
        <end position="828"/>
    </location>
</feature>
<accession>A0ABD1KNE5</accession>
<evidence type="ECO:0000259" key="7">
    <source>
        <dbReference type="PROSITE" id="PS50103"/>
    </source>
</evidence>
<evidence type="ECO:0000256" key="1">
    <source>
        <dbReference type="ARBA" id="ARBA00022723"/>
    </source>
</evidence>
<feature type="domain" description="C3H1-type" evidence="7">
    <location>
        <begin position="636"/>
        <end position="658"/>
    </location>
</feature>
<dbReference type="AlphaFoldDB" id="A0ABD1KNE5"/>
<keyword evidence="1 5" id="KW-0479">Metal-binding</keyword>
<dbReference type="Gene3D" id="1.25.40.10">
    <property type="entry name" value="Tetratricopeptide repeat domain"/>
    <property type="match status" value="1"/>
</dbReference>
<keyword evidence="4" id="KW-0802">TPR repeat</keyword>
<feature type="compositionally biased region" description="Low complexity" evidence="6">
    <location>
        <begin position="710"/>
        <end position="732"/>
    </location>
</feature>
<dbReference type="PROSITE" id="PS50005">
    <property type="entry name" value="TPR"/>
    <property type="match status" value="1"/>
</dbReference>
<feature type="region of interest" description="Disordered" evidence="6">
    <location>
        <begin position="687"/>
        <end position="732"/>
    </location>
</feature>
<keyword evidence="2 5" id="KW-0863">Zinc-finger</keyword>
<feature type="zinc finger region" description="C3H1-type" evidence="5">
    <location>
        <begin position="636"/>
        <end position="658"/>
    </location>
</feature>
<dbReference type="SUPFAM" id="SSF90229">
    <property type="entry name" value="CCCH zinc finger"/>
    <property type="match status" value="1"/>
</dbReference>
<comment type="caution">
    <text evidence="8">The sequence shown here is derived from an EMBL/GenBank/DDBJ whole genome shotgun (WGS) entry which is preliminary data.</text>
</comment>
<dbReference type="InterPro" id="IPR000571">
    <property type="entry name" value="Znf_CCCH"/>
</dbReference>
<dbReference type="PROSITE" id="PS50103">
    <property type="entry name" value="ZF_C3H1"/>
    <property type="match status" value="2"/>
</dbReference>
<dbReference type="InterPro" id="IPR019734">
    <property type="entry name" value="TPR_rpt"/>
</dbReference>
<evidence type="ECO:0000313" key="9">
    <source>
        <dbReference type="Proteomes" id="UP001591681"/>
    </source>
</evidence>
<dbReference type="SMART" id="SM00028">
    <property type="entry name" value="TPR"/>
    <property type="match status" value="3"/>
</dbReference>
<dbReference type="PANTHER" id="PTHR14928">
    <property type="entry name" value="MICRO-RNA BINDING ZINC FINGER CCCH DOMAIN-CONTAINING PROTEIN 7"/>
    <property type="match status" value="1"/>
</dbReference>
<organism evidence="8 9">
    <name type="scientific">Coilia grayii</name>
    <name type="common">Gray's grenadier anchovy</name>
    <dbReference type="NCBI Taxonomy" id="363190"/>
    <lineage>
        <taxon>Eukaryota</taxon>
        <taxon>Metazoa</taxon>
        <taxon>Chordata</taxon>
        <taxon>Craniata</taxon>
        <taxon>Vertebrata</taxon>
        <taxon>Euteleostomi</taxon>
        <taxon>Actinopterygii</taxon>
        <taxon>Neopterygii</taxon>
        <taxon>Teleostei</taxon>
        <taxon>Clupei</taxon>
        <taxon>Clupeiformes</taxon>
        <taxon>Clupeoidei</taxon>
        <taxon>Engraulidae</taxon>
        <taxon>Coilinae</taxon>
        <taxon>Coilia</taxon>
    </lineage>
</organism>
<name>A0ABD1KNE5_9TELE</name>
<proteinExistence type="predicted"/>
<feature type="repeat" description="TPR" evidence="4">
    <location>
        <begin position="85"/>
        <end position="118"/>
    </location>
</feature>
<gene>
    <name evidence="8" type="ORF">ACEWY4_002463</name>
</gene>
<protein>
    <recommendedName>
        <fullName evidence="7">C3H1-type domain-containing protein</fullName>
    </recommendedName>
</protein>
<dbReference type="Pfam" id="PF00642">
    <property type="entry name" value="zf-CCCH"/>
    <property type="match status" value="1"/>
</dbReference>
<evidence type="ECO:0000256" key="3">
    <source>
        <dbReference type="ARBA" id="ARBA00022833"/>
    </source>
</evidence>
<dbReference type="Proteomes" id="UP001591681">
    <property type="component" value="Unassembled WGS sequence"/>
</dbReference>
<sequence>MDLERQRRKEDIQRALVFIKSSLPFPEPERFKAFVTQLVCNLLEEGNATFREGNWKQAIRHYSEGISVANYANEEALSIPSPLLESLYLNRGAASYSLREYEQGLQDYEQVLALNQGSQKALYRKALCLKQLGREREAYDCSTDCLLSSPQDKHVNELSEELAYTLGLKTQKSYTSSLDDLTLTEDIDGLLASAAEEAGTDVKVSSNGLNSLSDCSSVPSSLGAPILVSDASSPPPMATAKATESPRASLLSPECVPLSVPISGDMGTCEVLGDMGTCEVLGDELDSLLDACEPLAEQPSLGTLPAHLPGRAPGRLQPAFPTPISAPSPQLSSRFFGTAMGQLHSLDSLSGLGTAQAAPSRGLDALDALDSFCPLGAPAHTSLGPALPVGGKGLDSLSEFTLPRAKESHLFLSSVRAPNQPKTCNGQLLLLSRNPLEATHEFRQACSICYVKNGPGVVNYEYRPDQAHDCKGSTLLCRRRGAGDATWKKIRPRPPRNDFTGPYVLCKEVQEHQECKYGENCTFAYYQEEIDVWTQERKGALMRELLFDPLAFCSRQTLTISHLLQTHSGMFMFLCGECFDSKPRIISKRCKDKLTVCLNAHHLFDHNKCLVHVEKSNLRVRYTKIRPLRPQCQFNVCRHETRYGCQRESSCSFAHSVIELKCWVLQHTSGTTHEEMVLESIRHCSRQEQSLRRQKPPRQMAANRDDSPPSANGGVSAATGGVSAATGGVSGASRGRSLNMKMKFVCGQCWKDGVVSEPNKALKYCMAKARHSWIKERVLLVKAYDGKKWVMVRAPPRNPPQKYDICNHVLKQRKCHYIGNCSFAHSQEEKELWTYMKSEGCECLLGSLKSSLCGGGLCQSQFNWSQVRASKSTCAQ</sequence>
<dbReference type="InterPro" id="IPR011990">
    <property type="entry name" value="TPR-like_helical_dom_sf"/>
</dbReference>
<feature type="region of interest" description="Disordered" evidence="6">
    <location>
        <begin position="227"/>
        <end position="246"/>
    </location>
</feature>
<evidence type="ECO:0000256" key="2">
    <source>
        <dbReference type="ARBA" id="ARBA00022771"/>
    </source>
</evidence>
<keyword evidence="9" id="KW-1185">Reference proteome</keyword>
<evidence type="ECO:0000256" key="6">
    <source>
        <dbReference type="SAM" id="MobiDB-lite"/>
    </source>
</evidence>
<dbReference type="EMBL" id="JBHFQA010000003">
    <property type="protein sequence ID" value="KAL2100702.1"/>
    <property type="molecule type" value="Genomic_DNA"/>
</dbReference>
<evidence type="ECO:0000313" key="8">
    <source>
        <dbReference type="EMBL" id="KAL2100702.1"/>
    </source>
</evidence>
<dbReference type="GO" id="GO:0008270">
    <property type="term" value="F:zinc ion binding"/>
    <property type="evidence" value="ECO:0007669"/>
    <property type="project" value="UniProtKB-KW"/>
</dbReference>
<keyword evidence="3 5" id="KW-0862">Zinc</keyword>
<dbReference type="SUPFAM" id="SSF48452">
    <property type="entry name" value="TPR-like"/>
    <property type="match status" value="1"/>
</dbReference>
<reference evidence="8 9" key="1">
    <citation type="submission" date="2024-09" db="EMBL/GenBank/DDBJ databases">
        <title>A chromosome-level genome assembly of Gray's grenadier anchovy, Coilia grayii.</title>
        <authorList>
            <person name="Fu Z."/>
        </authorList>
    </citation>
    <scope>NUCLEOTIDE SEQUENCE [LARGE SCALE GENOMIC DNA]</scope>
    <source>
        <strain evidence="8">G4</strain>
        <tissue evidence="8">Muscle</tissue>
    </source>
</reference>
<dbReference type="InterPro" id="IPR036855">
    <property type="entry name" value="Znf_CCCH_sf"/>
</dbReference>
<dbReference type="PANTHER" id="PTHR14928:SF6">
    <property type="entry name" value="ZINC FINGER CCCH DOMAIN-CONTAINING PROTEIN 7B"/>
    <property type="match status" value="1"/>
</dbReference>